<dbReference type="Proteomes" id="UP000616837">
    <property type="component" value="Unassembled WGS sequence"/>
</dbReference>
<dbReference type="EMBL" id="JACSQW010000001">
    <property type="protein sequence ID" value="MBD7894258.1"/>
    <property type="molecule type" value="Genomic_DNA"/>
</dbReference>
<keyword evidence="5" id="KW-1185">Reference proteome</keyword>
<accession>A0ABR8PAC3</accession>
<name>A0ABR8PAC3_9LACO</name>
<dbReference type="Pfam" id="PF17762">
    <property type="entry name" value="HTH_ParB"/>
    <property type="match status" value="1"/>
</dbReference>
<dbReference type="PANTHER" id="PTHR33375:SF8">
    <property type="entry name" value="NUCLEOID OCCLUSION PROTEIN"/>
    <property type="match status" value="1"/>
</dbReference>
<feature type="compositionally biased region" description="Basic and acidic residues" evidence="2">
    <location>
        <begin position="222"/>
        <end position="233"/>
    </location>
</feature>
<dbReference type="SUPFAM" id="SSF110849">
    <property type="entry name" value="ParB/Sulfiredoxin"/>
    <property type="match status" value="1"/>
</dbReference>
<comment type="similarity">
    <text evidence="1">Belongs to the ParB family.</text>
</comment>
<dbReference type="Gene3D" id="1.10.10.2830">
    <property type="match status" value="1"/>
</dbReference>
<dbReference type="PANTHER" id="PTHR33375">
    <property type="entry name" value="CHROMOSOME-PARTITIONING PROTEIN PARB-RELATED"/>
    <property type="match status" value="1"/>
</dbReference>
<dbReference type="InterPro" id="IPR041468">
    <property type="entry name" value="HTH_ParB/Spo0J"/>
</dbReference>
<dbReference type="Pfam" id="PF02195">
    <property type="entry name" value="ParB_N"/>
    <property type="match status" value="1"/>
</dbReference>
<organism evidence="4 5">
    <name type="scientific">Limosilactobacillus avistercoris</name>
    <dbReference type="NCBI Taxonomy" id="2762243"/>
    <lineage>
        <taxon>Bacteria</taxon>
        <taxon>Bacillati</taxon>
        <taxon>Bacillota</taxon>
        <taxon>Bacilli</taxon>
        <taxon>Lactobacillales</taxon>
        <taxon>Lactobacillaceae</taxon>
        <taxon>Limosilactobacillus</taxon>
    </lineage>
</organism>
<dbReference type="CDD" id="cd16393">
    <property type="entry name" value="SPO0J_N"/>
    <property type="match status" value="1"/>
</dbReference>
<dbReference type="Gene3D" id="3.90.1530.30">
    <property type="match status" value="1"/>
</dbReference>
<sequence>MAFSLFGIGKDHSGDTKNKVVEIKVDQIIPNRYQPRKVFDQDGIRELAQTIDEHGLLQPIVVREYESAKYEIIAGERRYRAVKLLSWETIPAIIEKMSDKETASLALIENLQRSQLSSVEEAQAYRQLMDLNHLTQSALAKGMGKSQSFVANKLRLLKLIKPIQTAILDHRISERHGRAMLDLDEKQQREMLMRVVNERLTVRQTEDEVAKALGRPLPSELAKQRAEKKRQELADLEGTPTEESEVEEAEKIEESVEIPNQEKPKKKAKTNRRRKKASTSKQTSKASDGRLALNTIKKSIKLATDNGFTITTHEKDNDDTYQLVIEIPKKQ</sequence>
<dbReference type="InterPro" id="IPR050336">
    <property type="entry name" value="Chromosome_partition/occlusion"/>
</dbReference>
<feature type="compositionally biased region" description="Basic residues" evidence="2">
    <location>
        <begin position="264"/>
        <end position="278"/>
    </location>
</feature>
<reference evidence="4 5" key="1">
    <citation type="submission" date="2020-08" db="EMBL/GenBank/DDBJ databases">
        <title>A Genomic Blueprint of the Chicken Gut Microbiome.</title>
        <authorList>
            <person name="Gilroy R."/>
            <person name="Ravi A."/>
            <person name="Getino M."/>
            <person name="Pursley I."/>
            <person name="Horton D.L."/>
            <person name="Alikhan N.-F."/>
            <person name="Baker D."/>
            <person name="Gharbi K."/>
            <person name="Hall N."/>
            <person name="Watson M."/>
            <person name="Adriaenssens E.M."/>
            <person name="Foster-Nyarko E."/>
            <person name="Jarju S."/>
            <person name="Secka A."/>
            <person name="Antonio M."/>
            <person name="Oren A."/>
            <person name="Chaudhuri R."/>
            <person name="La Ragione R.M."/>
            <person name="Hildebrand F."/>
            <person name="Pallen M.J."/>
        </authorList>
    </citation>
    <scope>NUCLEOTIDE SEQUENCE [LARGE SCALE GENOMIC DNA]</scope>
    <source>
        <strain evidence="4 5">Sa3CUN2</strain>
    </source>
</reference>
<feature type="compositionally biased region" description="Acidic residues" evidence="2">
    <location>
        <begin position="240"/>
        <end position="251"/>
    </location>
</feature>
<dbReference type="InterPro" id="IPR004437">
    <property type="entry name" value="ParB/RepB/Spo0J"/>
</dbReference>
<dbReference type="RefSeq" id="WP_191683661.1">
    <property type="nucleotide sequence ID" value="NZ_JACSQW010000001.1"/>
</dbReference>
<evidence type="ECO:0000259" key="3">
    <source>
        <dbReference type="SMART" id="SM00470"/>
    </source>
</evidence>
<dbReference type="InterPro" id="IPR003115">
    <property type="entry name" value="ParB_N"/>
</dbReference>
<gene>
    <name evidence="4" type="ORF">H9564_00640</name>
</gene>
<protein>
    <submittedName>
        <fullName evidence="4">Nucleoid occlusion protein</fullName>
    </submittedName>
</protein>
<dbReference type="InterPro" id="IPR036086">
    <property type="entry name" value="ParB/Sulfiredoxin_sf"/>
</dbReference>
<evidence type="ECO:0000313" key="5">
    <source>
        <dbReference type="Proteomes" id="UP000616837"/>
    </source>
</evidence>
<comment type="caution">
    <text evidence="4">The sequence shown here is derived from an EMBL/GenBank/DDBJ whole genome shotgun (WGS) entry which is preliminary data.</text>
</comment>
<feature type="domain" description="ParB-like N-terminal" evidence="3">
    <location>
        <begin position="21"/>
        <end position="111"/>
    </location>
</feature>
<evidence type="ECO:0000256" key="1">
    <source>
        <dbReference type="ARBA" id="ARBA00006295"/>
    </source>
</evidence>
<feature type="region of interest" description="Disordered" evidence="2">
    <location>
        <begin position="213"/>
        <end position="294"/>
    </location>
</feature>
<dbReference type="NCBIfam" id="TIGR00180">
    <property type="entry name" value="parB_part"/>
    <property type="match status" value="1"/>
</dbReference>
<dbReference type="SMART" id="SM00470">
    <property type="entry name" value="ParB"/>
    <property type="match status" value="1"/>
</dbReference>
<evidence type="ECO:0000256" key="2">
    <source>
        <dbReference type="SAM" id="MobiDB-lite"/>
    </source>
</evidence>
<evidence type="ECO:0000313" key="4">
    <source>
        <dbReference type="EMBL" id="MBD7894258.1"/>
    </source>
</evidence>
<proteinExistence type="inferred from homology"/>